<accession>A0A1Y1YT45</accession>
<name>A0A1Y1YT45_9PLEO</name>
<dbReference type="AlphaFoldDB" id="A0A1Y1YT45"/>
<comment type="caution">
    <text evidence="1">The sequence shown here is derived from an EMBL/GenBank/DDBJ whole genome shotgun (WGS) entry which is preliminary data.</text>
</comment>
<organism evidence="1 2">
    <name type="scientific">Clohesyomyces aquaticus</name>
    <dbReference type="NCBI Taxonomy" id="1231657"/>
    <lineage>
        <taxon>Eukaryota</taxon>
        <taxon>Fungi</taxon>
        <taxon>Dikarya</taxon>
        <taxon>Ascomycota</taxon>
        <taxon>Pezizomycotina</taxon>
        <taxon>Dothideomycetes</taxon>
        <taxon>Pleosporomycetidae</taxon>
        <taxon>Pleosporales</taxon>
        <taxon>Lindgomycetaceae</taxon>
        <taxon>Clohesyomyces</taxon>
    </lineage>
</organism>
<protein>
    <submittedName>
        <fullName evidence="1">Uncharacterized protein</fullName>
    </submittedName>
</protein>
<dbReference type="Proteomes" id="UP000193144">
    <property type="component" value="Unassembled WGS sequence"/>
</dbReference>
<evidence type="ECO:0000313" key="2">
    <source>
        <dbReference type="Proteomes" id="UP000193144"/>
    </source>
</evidence>
<dbReference type="OrthoDB" id="4664297at2759"/>
<gene>
    <name evidence="1" type="ORF">BCR34DRAFT_494395</name>
</gene>
<evidence type="ECO:0000313" key="1">
    <source>
        <dbReference type="EMBL" id="ORY00745.1"/>
    </source>
</evidence>
<proteinExistence type="predicted"/>
<dbReference type="Gene3D" id="2.60.40.2970">
    <property type="match status" value="1"/>
</dbReference>
<sequence>MPSRAAVITALAITLVGSLYLLYTPSSATFHMSTSGSAPSGGIPGLEFKLSQISKDPPSVLVTLKNTHPSTTFTVLKWSTPLDPNALNLGVFKLTDVDSKEEITIDRLMINRMMPPSRDDLQEISPGTEHATEVVFDRPWMHSKKPAKYQVKAEGEFKAVWEKPAGEITAKELEELFGGGSALNNRQFETEEVVVAVE</sequence>
<dbReference type="STRING" id="1231657.A0A1Y1YT45"/>
<keyword evidence="2" id="KW-1185">Reference proteome</keyword>
<reference evidence="1 2" key="1">
    <citation type="submission" date="2016-07" db="EMBL/GenBank/DDBJ databases">
        <title>Pervasive Adenine N6-methylation of Active Genes in Fungi.</title>
        <authorList>
            <consortium name="DOE Joint Genome Institute"/>
            <person name="Mondo S.J."/>
            <person name="Dannebaum R.O."/>
            <person name="Kuo R.C."/>
            <person name="Labutti K."/>
            <person name="Haridas S."/>
            <person name="Kuo A."/>
            <person name="Salamov A."/>
            <person name="Ahrendt S.R."/>
            <person name="Lipzen A."/>
            <person name="Sullivan W."/>
            <person name="Andreopoulos W.B."/>
            <person name="Clum A."/>
            <person name="Lindquist E."/>
            <person name="Daum C."/>
            <person name="Ramamoorthy G.K."/>
            <person name="Gryganskyi A."/>
            <person name="Culley D."/>
            <person name="Magnuson J.K."/>
            <person name="James T.Y."/>
            <person name="O'Malley M.A."/>
            <person name="Stajich J.E."/>
            <person name="Spatafora J.W."/>
            <person name="Visel A."/>
            <person name="Grigoriev I.V."/>
        </authorList>
    </citation>
    <scope>NUCLEOTIDE SEQUENCE [LARGE SCALE GENOMIC DNA]</scope>
    <source>
        <strain evidence="1 2">CBS 115471</strain>
    </source>
</reference>
<dbReference type="EMBL" id="MCFA01000179">
    <property type="protein sequence ID" value="ORY00745.1"/>
    <property type="molecule type" value="Genomic_DNA"/>
</dbReference>